<dbReference type="Pfam" id="PF07486">
    <property type="entry name" value="Hydrolase_2"/>
    <property type="match status" value="1"/>
</dbReference>
<feature type="domain" description="Cell wall hydrolase SleB" evidence="1">
    <location>
        <begin position="106"/>
        <end position="206"/>
    </location>
</feature>
<name>A0A1D7XGL7_9CLOT</name>
<dbReference type="AlphaFoldDB" id="A0A1D7XGL7"/>
<reference evidence="3" key="1">
    <citation type="submission" date="2016-09" db="EMBL/GenBank/DDBJ databases">
        <title>Genomics of Clostridium taeniosporum, an organism which forms endospores with ribbon-like appendages.</title>
        <authorList>
            <person name="Walker J.R."/>
        </authorList>
    </citation>
    <scope>NUCLEOTIDE SEQUENCE [LARGE SCALE GENOMIC DNA]</scope>
    <source>
        <strain evidence="3">1/k</strain>
    </source>
</reference>
<evidence type="ECO:0000313" key="3">
    <source>
        <dbReference type="Proteomes" id="UP000094652"/>
    </source>
</evidence>
<dbReference type="STRING" id="394958.BGI42_01330"/>
<sequence length="210" mass="23975">MKKIYSLFIINLMLYLSVINNKVAYAEVLSNNFHTNLISRHESNETYLNNINIETQCNAQLNNNTINKNILDESTVEVFSYNTKKLYITENDIELMAKLVYAESIGEPYDGKVAVASVVLNRVMSPNFPNSIREVIFQKNAFSCVKNGKIKANPNQTCYNAVYDAIKGYDPTNEALFFYNPSTATCAWMHQTQKQDTKTIGHHTFFKIKS</sequence>
<dbReference type="Gene3D" id="6.20.240.60">
    <property type="match status" value="1"/>
</dbReference>
<dbReference type="EMBL" id="CP017253">
    <property type="protein sequence ID" value="AOR22452.1"/>
    <property type="molecule type" value="Genomic_DNA"/>
</dbReference>
<gene>
    <name evidence="2" type="ORF">BGI42_01330</name>
</gene>
<proteinExistence type="predicted"/>
<protein>
    <submittedName>
        <fullName evidence="2">Cell wall hydrolase</fullName>
    </submittedName>
</protein>
<keyword evidence="2" id="KW-0378">Hydrolase</keyword>
<accession>A0A1D7XGL7</accession>
<keyword evidence="3" id="KW-1185">Reference proteome</keyword>
<dbReference type="OrthoDB" id="9785345at2"/>
<dbReference type="Proteomes" id="UP000094652">
    <property type="component" value="Chromosome"/>
</dbReference>
<dbReference type="InterPro" id="IPR011105">
    <property type="entry name" value="Cell_wall_hydrolase_SleB"/>
</dbReference>
<dbReference type="Gene3D" id="1.10.10.2520">
    <property type="entry name" value="Cell wall hydrolase SleB, domain 1"/>
    <property type="match status" value="1"/>
</dbReference>
<evidence type="ECO:0000259" key="1">
    <source>
        <dbReference type="Pfam" id="PF07486"/>
    </source>
</evidence>
<evidence type="ECO:0000313" key="2">
    <source>
        <dbReference type="EMBL" id="AOR22452.1"/>
    </source>
</evidence>
<dbReference type="GO" id="GO:0016787">
    <property type="term" value="F:hydrolase activity"/>
    <property type="evidence" value="ECO:0007669"/>
    <property type="project" value="UniProtKB-KW"/>
</dbReference>
<organism evidence="2 3">
    <name type="scientific">Clostridium taeniosporum</name>
    <dbReference type="NCBI Taxonomy" id="394958"/>
    <lineage>
        <taxon>Bacteria</taxon>
        <taxon>Bacillati</taxon>
        <taxon>Bacillota</taxon>
        <taxon>Clostridia</taxon>
        <taxon>Eubacteriales</taxon>
        <taxon>Clostridiaceae</taxon>
        <taxon>Clostridium</taxon>
    </lineage>
</organism>
<dbReference type="KEGG" id="ctae:BGI42_01330"/>
<dbReference type="InterPro" id="IPR042047">
    <property type="entry name" value="SleB_dom1"/>
</dbReference>